<proteinExistence type="predicted"/>
<dbReference type="InterPro" id="IPR000601">
    <property type="entry name" value="PKD_dom"/>
</dbReference>
<accession>H5S974</accession>
<dbReference type="SUPFAM" id="SSF50998">
    <property type="entry name" value="Quinoprotein alcohol dehydrogenase-like"/>
    <property type="match status" value="1"/>
</dbReference>
<feature type="domain" description="PKD" evidence="1">
    <location>
        <begin position="26"/>
        <end position="109"/>
    </location>
</feature>
<dbReference type="FunFam" id="2.60.40.10:FF:000270">
    <property type="entry name" value="Cell surface protein"/>
    <property type="match status" value="1"/>
</dbReference>
<dbReference type="InterPro" id="IPR013783">
    <property type="entry name" value="Ig-like_fold"/>
</dbReference>
<dbReference type="Pfam" id="PF18911">
    <property type="entry name" value="PKD_4"/>
    <property type="match status" value="1"/>
</dbReference>
<dbReference type="Gene3D" id="2.40.128.630">
    <property type="match status" value="1"/>
</dbReference>
<dbReference type="PROSITE" id="PS50093">
    <property type="entry name" value="PKD"/>
    <property type="match status" value="1"/>
</dbReference>
<protein>
    <submittedName>
        <fullName evidence="2">Cell surface protein</fullName>
    </submittedName>
</protein>
<name>H5S974_9ZZZZ</name>
<dbReference type="CDD" id="cd00146">
    <property type="entry name" value="PKD"/>
    <property type="match status" value="1"/>
</dbReference>
<evidence type="ECO:0000259" key="1">
    <source>
        <dbReference type="PROSITE" id="PS50093"/>
    </source>
</evidence>
<dbReference type="InterPro" id="IPR011047">
    <property type="entry name" value="Quinoprotein_ADH-like_sf"/>
</dbReference>
<organism evidence="2">
    <name type="scientific">uncultured prokaryote</name>
    <dbReference type="NCBI Taxonomy" id="198431"/>
    <lineage>
        <taxon>unclassified sequences</taxon>
        <taxon>environmental samples</taxon>
    </lineage>
</organism>
<dbReference type="InterPro" id="IPR035986">
    <property type="entry name" value="PKD_dom_sf"/>
</dbReference>
<dbReference type="AlphaFoldDB" id="H5S974"/>
<dbReference type="InterPro" id="IPR036116">
    <property type="entry name" value="FN3_sf"/>
</dbReference>
<dbReference type="EMBL" id="AP011637">
    <property type="protein sequence ID" value="BAL52710.1"/>
    <property type="molecule type" value="Genomic_DNA"/>
</dbReference>
<reference evidence="2" key="2">
    <citation type="journal article" date="2012" name="PLoS ONE">
        <title>A Deeply Branching Thermophilic Bacterium with an Ancient Acetyl-CoA Pathway Dominates a Subsurface Ecosystem.</title>
        <authorList>
            <person name="Takami H."/>
            <person name="Noguchi H."/>
            <person name="Takaki Y."/>
            <person name="Uchiyama I."/>
            <person name="Toyoda A."/>
            <person name="Nishi S."/>
            <person name="Chee G.-J."/>
            <person name="Arai W."/>
            <person name="Nunoura T."/>
            <person name="Itoh T."/>
            <person name="Hattori M."/>
            <person name="Takai K."/>
        </authorList>
    </citation>
    <scope>NUCLEOTIDE SEQUENCE</scope>
</reference>
<dbReference type="SUPFAM" id="SSF49265">
    <property type="entry name" value="Fibronectin type III"/>
    <property type="match status" value="1"/>
</dbReference>
<dbReference type="InterPro" id="IPR022409">
    <property type="entry name" value="PKD/Chitinase_dom"/>
</dbReference>
<dbReference type="SMART" id="SM00564">
    <property type="entry name" value="PQQ"/>
    <property type="match status" value="7"/>
</dbReference>
<dbReference type="SMART" id="SM00089">
    <property type="entry name" value="PKD"/>
    <property type="match status" value="1"/>
</dbReference>
<dbReference type="Gene3D" id="2.60.40.2810">
    <property type="match status" value="1"/>
</dbReference>
<sequence length="706" mass="75883">MHLFIAFRDPVNYSIEQRNGVATQIPHAHASADPTAGPAPLIVSFTGSGSDPDGESIIQYEWDFGDGSPKSNEQNPSHTYTVAGTFTATLKVTDADGSWDTDSVTITVTRSNQAPTANSQAVATNQDTPVTITLTGSDPDNDPLTFSISTPPAHGTLGAITQLNPTSAQVTYTPNTNFIGSDSFAFMVNDGTLDSSPATVSITVQDARPPALITNFQASDGEDRQSTLAWTNPSDSDLAEILVRRKLGSYPANHTDGDDVAPCHRMNPTAGGTENCVDAGLANGTVYYYAVFSRDQAGNWNDQVVEGQNADMGAPQTVIIIIGQPWPMFGHDSQHTGRSPFVGPQTNNVKWTFVPPAEGDHDQSIKLTMPVVAQDGTIYVQGAWSYGGGQRLYALNPDGTLKWKVGLRNDAFGLAIGIGDDSTLYLMDNDFDVIAVDPNGLIKWRVNLGRFVGYGLTLGPDNTIYIQGLDYDTGPFTNVVYALDKNGSVRWRYENRGHLSESPPAVASDGTIYITKWGPPGGVVALNPDGTVKWDYTLCYWCGAPWSPSVGSAGEVYILFYYENSYYLQALSPSGSELWSLKLSVINDGRLGDPKPAPAIAHDGTIIVPLEDHIFAVNPNGTLRWTFTLDAGHNSLFWPAIGADGTIYVGSNGSTVYALTSSGTLKWRYDEIGRNFTSPALGQDGTLYIIDMTWSSHRGTLFAIGP</sequence>
<gene>
    <name evidence="2" type="ORF">HGMM_F03A04C33</name>
</gene>
<dbReference type="Gene3D" id="2.80.10.50">
    <property type="match status" value="1"/>
</dbReference>
<dbReference type="InterPro" id="IPR018391">
    <property type="entry name" value="PQQ_b-propeller_rpt"/>
</dbReference>
<dbReference type="SUPFAM" id="SSF49299">
    <property type="entry name" value="PKD domain"/>
    <property type="match status" value="1"/>
</dbReference>
<dbReference type="Gene3D" id="2.60.40.10">
    <property type="entry name" value="Immunoglobulins"/>
    <property type="match status" value="2"/>
</dbReference>
<dbReference type="Gene3D" id="2.40.10.480">
    <property type="match status" value="1"/>
</dbReference>
<dbReference type="Pfam" id="PF17963">
    <property type="entry name" value="Big_9"/>
    <property type="match status" value="1"/>
</dbReference>
<evidence type="ECO:0000313" key="2">
    <source>
        <dbReference type="EMBL" id="BAL52710.1"/>
    </source>
</evidence>
<reference evidence="2" key="1">
    <citation type="journal article" date="2005" name="Environ. Microbiol.">
        <title>Genetic and functional properties of uncultivated thermophilic crenarchaeotes from a subsurface gold mine as revealed by analysis of genome fragments.</title>
        <authorList>
            <person name="Nunoura T."/>
            <person name="Hirayama H."/>
            <person name="Takami H."/>
            <person name="Oida H."/>
            <person name="Nishi S."/>
            <person name="Shimamura S."/>
            <person name="Suzuki Y."/>
            <person name="Inagaki F."/>
            <person name="Takai K."/>
            <person name="Nealson K.H."/>
            <person name="Horikoshi K."/>
        </authorList>
    </citation>
    <scope>NUCLEOTIDE SEQUENCE</scope>
</reference>